<name>A0AAD7WVP1_9TELE</name>
<sequence>MITQMFSFTGLDNPPGGMWAEPRGVWPVAMTAQRHKGQLEATVRGVVLCFHGSHSPTQPRPPPSRGHLPLYHKRVRSVNVDFLCVPPGSPSVMNGALQGQS</sequence>
<accession>A0AAD7WVP1</accession>
<comment type="caution">
    <text evidence="1">The sequence shown here is derived from an EMBL/GenBank/DDBJ whole genome shotgun (WGS) entry which is preliminary data.</text>
</comment>
<reference evidence="1" key="1">
    <citation type="journal article" date="2023" name="Science">
        <title>Genome structures resolve the early diversification of teleost fishes.</title>
        <authorList>
            <person name="Parey E."/>
            <person name="Louis A."/>
            <person name="Montfort J."/>
            <person name="Bouchez O."/>
            <person name="Roques C."/>
            <person name="Iampietro C."/>
            <person name="Lluch J."/>
            <person name="Castinel A."/>
            <person name="Donnadieu C."/>
            <person name="Desvignes T."/>
            <person name="Floi Bucao C."/>
            <person name="Jouanno E."/>
            <person name="Wen M."/>
            <person name="Mejri S."/>
            <person name="Dirks R."/>
            <person name="Jansen H."/>
            <person name="Henkel C."/>
            <person name="Chen W.J."/>
            <person name="Zahm M."/>
            <person name="Cabau C."/>
            <person name="Klopp C."/>
            <person name="Thompson A.W."/>
            <person name="Robinson-Rechavi M."/>
            <person name="Braasch I."/>
            <person name="Lecointre G."/>
            <person name="Bobe J."/>
            <person name="Postlethwait J.H."/>
            <person name="Berthelot C."/>
            <person name="Roest Crollius H."/>
            <person name="Guiguen Y."/>
        </authorList>
    </citation>
    <scope>NUCLEOTIDE SEQUENCE</scope>
    <source>
        <strain evidence="1">NC1722</strain>
    </source>
</reference>
<gene>
    <name evidence="1" type="ORF">AAFF_G00173020</name>
</gene>
<evidence type="ECO:0000313" key="2">
    <source>
        <dbReference type="Proteomes" id="UP001221898"/>
    </source>
</evidence>
<protein>
    <submittedName>
        <fullName evidence="1">Uncharacterized protein</fullName>
    </submittedName>
</protein>
<dbReference type="Proteomes" id="UP001221898">
    <property type="component" value="Unassembled WGS sequence"/>
</dbReference>
<dbReference type="AlphaFoldDB" id="A0AAD7WVP1"/>
<proteinExistence type="predicted"/>
<dbReference type="EMBL" id="JAINUG010000023">
    <property type="protein sequence ID" value="KAJ8411296.1"/>
    <property type="molecule type" value="Genomic_DNA"/>
</dbReference>
<evidence type="ECO:0000313" key="1">
    <source>
        <dbReference type="EMBL" id="KAJ8411296.1"/>
    </source>
</evidence>
<keyword evidence="2" id="KW-1185">Reference proteome</keyword>
<organism evidence="1 2">
    <name type="scientific">Aldrovandia affinis</name>
    <dbReference type="NCBI Taxonomy" id="143900"/>
    <lineage>
        <taxon>Eukaryota</taxon>
        <taxon>Metazoa</taxon>
        <taxon>Chordata</taxon>
        <taxon>Craniata</taxon>
        <taxon>Vertebrata</taxon>
        <taxon>Euteleostomi</taxon>
        <taxon>Actinopterygii</taxon>
        <taxon>Neopterygii</taxon>
        <taxon>Teleostei</taxon>
        <taxon>Notacanthiformes</taxon>
        <taxon>Halosauridae</taxon>
        <taxon>Aldrovandia</taxon>
    </lineage>
</organism>